<evidence type="ECO:0000256" key="9">
    <source>
        <dbReference type="ARBA" id="ARBA00022840"/>
    </source>
</evidence>
<dbReference type="InterPro" id="IPR050173">
    <property type="entry name" value="ABC_transporter_C-like"/>
</dbReference>
<dbReference type="EMBL" id="FXLY01000007">
    <property type="protein sequence ID" value="SMN21098.1"/>
    <property type="molecule type" value="Genomic_DNA"/>
</dbReference>
<keyword evidence="11 15" id="KW-1133">Transmembrane helix</keyword>
<feature type="transmembrane region" description="Helical" evidence="15">
    <location>
        <begin position="443"/>
        <end position="461"/>
    </location>
</feature>
<feature type="domain" description="ABC transmembrane type-1" evidence="17">
    <location>
        <begin position="289"/>
        <end position="586"/>
    </location>
</feature>
<feature type="transmembrane region" description="Helical" evidence="15">
    <location>
        <begin position="168"/>
        <end position="190"/>
    </location>
</feature>
<evidence type="ECO:0000256" key="13">
    <source>
        <dbReference type="ARBA" id="ARBA00053425"/>
    </source>
</evidence>
<feature type="domain" description="ABC transporter" evidence="16">
    <location>
        <begin position="1279"/>
        <end position="1514"/>
    </location>
</feature>
<feature type="transmembrane region" description="Helical" evidence="15">
    <location>
        <begin position="523"/>
        <end position="549"/>
    </location>
</feature>
<dbReference type="InterPro" id="IPR056227">
    <property type="entry name" value="TMD0_ABC"/>
</dbReference>
<evidence type="ECO:0000256" key="7">
    <source>
        <dbReference type="ARBA" id="ARBA00022737"/>
    </source>
</evidence>
<dbReference type="Gene3D" id="3.40.50.300">
    <property type="entry name" value="P-loop containing nucleotide triphosphate hydrolases"/>
    <property type="match status" value="2"/>
</dbReference>
<dbReference type="InterPro" id="IPR011527">
    <property type="entry name" value="ABC1_TM_dom"/>
</dbReference>
<keyword evidence="19" id="KW-1185">Reference proteome</keyword>
<feature type="transmembrane region" description="Helical" evidence="15">
    <location>
        <begin position="999"/>
        <end position="1023"/>
    </location>
</feature>
<reference evidence="18 19" key="1">
    <citation type="submission" date="2017-04" db="EMBL/GenBank/DDBJ databases">
        <authorList>
            <person name="Afonso C.L."/>
            <person name="Miller P.J."/>
            <person name="Scott M.A."/>
            <person name="Spackman E."/>
            <person name="Goraichik I."/>
            <person name="Dimitrov K.M."/>
            <person name="Suarez D.L."/>
            <person name="Swayne D.E."/>
        </authorList>
    </citation>
    <scope>NUCLEOTIDE SEQUENCE [LARGE SCALE GENOMIC DNA]</scope>
</reference>
<evidence type="ECO:0000256" key="3">
    <source>
        <dbReference type="ARBA" id="ARBA00022448"/>
    </source>
</evidence>
<evidence type="ECO:0000256" key="10">
    <source>
        <dbReference type="ARBA" id="ARBA00022967"/>
    </source>
</evidence>
<organism evidence="18 19">
    <name type="scientific">Maudiozyma saulgeensis</name>
    <dbReference type="NCBI Taxonomy" id="1789683"/>
    <lineage>
        <taxon>Eukaryota</taxon>
        <taxon>Fungi</taxon>
        <taxon>Dikarya</taxon>
        <taxon>Ascomycota</taxon>
        <taxon>Saccharomycotina</taxon>
        <taxon>Saccharomycetes</taxon>
        <taxon>Saccharomycetales</taxon>
        <taxon>Saccharomycetaceae</taxon>
        <taxon>Maudiozyma</taxon>
    </lineage>
</organism>
<evidence type="ECO:0000256" key="15">
    <source>
        <dbReference type="SAM" id="Phobius"/>
    </source>
</evidence>
<dbReference type="CDD" id="cd18595">
    <property type="entry name" value="ABC_6TM_MRP1_2_3_6_D1_like"/>
    <property type="match status" value="1"/>
</dbReference>
<name>A0A1X7R5Z6_9SACH</name>
<proteinExistence type="inferred from homology"/>
<evidence type="ECO:0000259" key="17">
    <source>
        <dbReference type="PROSITE" id="PS50929"/>
    </source>
</evidence>
<protein>
    <submittedName>
        <fullName evidence="18">Similar to Saccharomyces cerevisiae YDR135C YCF1 Vacuolar glutathione S-conjugate transporter of the ATP-binding cassette family</fullName>
    </submittedName>
</protein>
<comment type="function">
    <text evidence="13">Cooperates for the ATP-dependent vacuolar transport of bilirubin and glutathione conjugates.</text>
</comment>
<dbReference type="PANTHER" id="PTHR24223:SF443">
    <property type="entry name" value="MULTIDRUG-RESISTANCE LIKE PROTEIN 1, ISOFORM I"/>
    <property type="match status" value="1"/>
</dbReference>
<feature type="transmembrane region" description="Helical" evidence="15">
    <location>
        <begin position="136"/>
        <end position="156"/>
    </location>
</feature>
<keyword evidence="10" id="KW-1278">Translocase</keyword>
<dbReference type="GO" id="GO:0016887">
    <property type="term" value="F:ATP hydrolysis activity"/>
    <property type="evidence" value="ECO:0007669"/>
    <property type="project" value="InterPro"/>
</dbReference>
<evidence type="ECO:0000259" key="16">
    <source>
        <dbReference type="PROSITE" id="PS50893"/>
    </source>
</evidence>
<dbReference type="SUPFAM" id="SSF52540">
    <property type="entry name" value="P-loop containing nucleoside triphosphate hydrolases"/>
    <property type="match status" value="2"/>
</dbReference>
<feature type="transmembrane region" description="Helical" evidence="15">
    <location>
        <begin position="71"/>
        <end position="93"/>
    </location>
</feature>
<dbReference type="CDD" id="cd03244">
    <property type="entry name" value="ABCC_MRP_domain2"/>
    <property type="match status" value="1"/>
</dbReference>
<feature type="transmembrane region" description="Helical" evidence="15">
    <location>
        <begin position="276"/>
        <end position="297"/>
    </location>
</feature>
<dbReference type="PROSITE" id="PS50929">
    <property type="entry name" value="ABC_TM1F"/>
    <property type="match status" value="2"/>
</dbReference>
<dbReference type="InterPro" id="IPR003439">
    <property type="entry name" value="ABC_transporter-like_ATP-bd"/>
</dbReference>
<dbReference type="PANTHER" id="PTHR24223">
    <property type="entry name" value="ATP-BINDING CASSETTE SUB-FAMILY C"/>
    <property type="match status" value="1"/>
</dbReference>
<evidence type="ECO:0000256" key="8">
    <source>
        <dbReference type="ARBA" id="ARBA00022741"/>
    </source>
</evidence>
<evidence type="ECO:0000256" key="1">
    <source>
        <dbReference type="ARBA" id="ARBA00004128"/>
    </source>
</evidence>
<feature type="transmembrane region" description="Helical" evidence="15">
    <location>
        <begin position="561"/>
        <end position="585"/>
    </location>
</feature>
<dbReference type="PROSITE" id="PS50893">
    <property type="entry name" value="ABC_TRANSPORTER_2"/>
    <property type="match status" value="2"/>
</dbReference>
<evidence type="ECO:0000256" key="11">
    <source>
        <dbReference type="ARBA" id="ARBA00022989"/>
    </source>
</evidence>
<keyword evidence="9 18" id="KW-0067">ATP-binding</keyword>
<keyword evidence="8" id="KW-0547">Nucleotide-binding</keyword>
<feature type="transmembrane region" description="Helical" evidence="15">
    <location>
        <begin position="105"/>
        <end position="124"/>
    </location>
</feature>
<dbReference type="PROSITE" id="PS00211">
    <property type="entry name" value="ABC_TRANSPORTER_1"/>
    <property type="match status" value="2"/>
</dbReference>
<dbReference type="CDD" id="cd18603">
    <property type="entry name" value="ABC_6TM_MRP1_2_3_6_D2_like"/>
    <property type="match status" value="1"/>
</dbReference>
<feature type="transmembrane region" description="Helical" evidence="15">
    <location>
        <begin position="1085"/>
        <end position="1113"/>
    </location>
</feature>
<dbReference type="Gene3D" id="1.20.1560.10">
    <property type="entry name" value="ABC transporter type 1, transmembrane domain"/>
    <property type="match status" value="2"/>
</dbReference>
<dbReference type="STRING" id="1789683.A0A1X7R5Z6"/>
<feature type="transmembrane region" description="Helical" evidence="15">
    <location>
        <begin position="958"/>
        <end position="979"/>
    </location>
</feature>
<evidence type="ECO:0000256" key="2">
    <source>
        <dbReference type="ARBA" id="ARBA00009726"/>
    </source>
</evidence>
<dbReference type="Pfam" id="PF00664">
    <property type="entry name" value="ABC_membrane"/>
    <property type="match status" value="2"/>
</dbReference>
<comment type="subcellular location">
    <subcellularLocation>
        <location evidence="1">Vacuole membrane</location>
        <topology evidence="1">Multi-pass membrane protein</topology>
    </subcellularLocation>
</comment>
<dbReference type="FunFam" id="1.20.1560.10:FF:000020">
    <property type="entry name" value="ABC metal ion transporter"/>
    <property type="match status" value="1"/>
</dbReference>
<dbReference type="InterPro" id="IPR003593">
    <property type="entry name" value="AAA+_ATPase"/>
</dbReference>
<dbReference type="CDD" id="cd03250">
    <property type="entry name" value="ABCC_MRP_domain1"/>
    <property type="match status" value="1"/>
</dbReference>
<keyword evidence="12 15" id="KW-0472">Membrane</keyword>
<evidence type="ECO:0000256" key="12">
    <source>
        <dbReference type="ARBA" id="ARBA00023136"/>
    </source>
</evidence>
<keyword evidence="7" id="KW-0677">Repeat</keyword>
<feature type="region of interest" description="Disordered" evidence="14">
    <location>
        <begin position="855"/>
        <end position="879"/>
    </location>
</feature>
<dbReference type="Pfam" id="PF24357">
    <property type="entry name" value="TMD0_ABC"/>
    <property type="match status" value="1"/>
</dbReference>
<dbReference type="OrthoDB" id="6500128at2759"/>
<dbReference type="Proteomes" id="UP000196158">
    <property type="component" value="Unassembled WGS sequence"/>
</dbReference>
<evidence type="ECO:0000256" key="5">
    <source>
        <dbReference type="ARBA" id="ARBA00022554"/>
    </source>
</evidence>
<dbReference type="SUPFAM" id="SSF90123">
    <property type="entry name" value="ABC transporter transmembrane region"/>
    <property type="match status" value="2"/>
</dbReference>
<keyword evidence="3" id="KW-0813">Transport</keyword>
<evidence type="ECO:0000313" key="19">
    <source>
        <dbReference type="Proteomes" id="UP000196158"/>
    </source>
</evidence>
<evidence type="ECO:0000256" key="4">
    <source>
        <dbReference type="ARBA" id="ARBA00022553"/>
    </source>
</evidence>
<keyword evidence="5" id="KW-0926">Vacuole</keyword>
<dbReference type="GO" id="GO:0042592">
    <property type="term" value="P:homeostatic process"/>
    <property type="evidence" value="ECO:0007669"/>
    <property type="project" value="UniProtKB-ARBA"/>
</dbReference>
<feature type="transmembrane region" description="Helical" evidence="15">
    <location>
        <begin position="1183"/>
        <end position="1204"/>
    </location>
</feature>
<sequence>MSITELTSWSCKLCQSPEGLGPISYYGDFTQCFIDGVILNLTALYMIIFGTRDIVRLVTSKHSGVKYRRHWLIVSRMTLVLLQILFTAIVSLSLTTEKHKDYTVISQYTLTLISLFVALSLHWVEYHRCRVSNTIVLFYWLFESFGNVTKVINFLIRYNYENRWTFGHTVFVFTLFQAITCIAILAVEIFPTKPLKPYQEIQEHLSRRKVNPYDTANIFSRISFTWMSGLMKAGYNKYLVEEDLYKLPESFGSEELAASLDKNWENQLKRTNKPSLTWTLCLTFGGKMLVAALFKVLHDILAFTQPQLLRLLIKFVTDYNKNIHDALENHSPVKNLPIIRGFMISVSMFFVGFIQTCVLHQYFLNSFNTGMNIKSSLTAVLYKKSLVLSNEASSTSSTGDIVNLMSVDVQKLQDLTQWCHLIWSGPLQIIFCLASLYNLLGNSMWVGVIILVVMMPANSYIMKYQKKLQKSQMKFKDERTRVISEILNNIKSLKLYAWEGPYKKKLEHVRNDKELKNLTKLGCFMALSSFQFNVVPFLVSCCTFAVFVYTENKPLTTDLVFPALTLFNLLSFPLMVVPNVLTGFIEASVSIGRLYSFLTNEELQKDAVQHLPKVTNKGDIAVNIGDDATFLWKRKPEYRVALKNINFQARKSELSCIVGKVGSGKTALIQSMLGNLFRIKGFATVHGNVAYVSQIPWIMNGTVKENILFGHKYDKEFYDKTIKACALTIDLAILMDGDQTLVGEKGISLSGGQKARLSLARAVYARADTYIMDDPLAAVDEHVAKHLIEHVLGPNGLLHSKTKVLSTNKISVLSIADSITLLENGEVIQRGSYAEVTKDEDSPLCKLINEFGNKKNDKNNKKMNNAEDESAVETPSTAVSVREDTVPLADELEELNKLQDMHLVSDETQSLRRASDATLRSINFGDEENASRREHREQGKVKWNIYLEYAKACNPRNVMIFILFIILSMFLSVMGNVWLKHWSEINTKYNDNPHPVRYLAIYFALGVGSALSTLIQTVILWVFCTIHGSRYLHNVMTNAVLRAPMVFFETTPIGRILNRFSNDIYKVDSILGRSFSQFFVNAVKVVFVVIVICFTTWQFIFIIVPLSVLYIYYQQYYLRTSRELRRLDSITRSPIYSHFQETLGGIATIRGYHQEKRFRHINQCRIDNNMSAFYPSINANRWLAFRLETIGSIIILGAGTLSILRLKQGTLTAGMVGISLSYALQITQTLNWIVRMTVEVETNIVSVERIKEYADLKSEAPEIIESSRPEEGWPIAGNIQFENYSTRYRSDLDLVLKDVNLNIHSKEKVGIVGRTGAGKSSLTLALFRIIEASSGRITIDDIPIDKIGLYDLRHHLSIIPQDSQVFEGTIRENIDPTESYSDEEIWHVLELSHLKDHILQMGNDGLLTKLTEGGGNMSVGQRQLMCLARALLVQSKVLILDEATAAVDVETDQVIQQTIRTAFQDRTILTIAHRLNTIMDSDRIIVLDQGQVKEFDSPANLLQNPQSLFYSLCEEAGLTSGTVSTKDTNEA</sequence>
<comment type="similarity">
    <text evidence="2">Belongs to the ABC transporter superfamily. ABCC family. Conjugate transporter (TC 3.A.1.208) subfamily.</text>
</comment>
<feature type="transmembrane region" description="Helical" evidence="15">
    <location>
        <begin position="33"/>
        <end position="50"/>
    </location>
</feature>
<dbReference type="FunFam" id="1.20.1560.10:FF:000001">
    <property type="entry name" value="ATP-binding cassette subfamily C member 1"/>
    <property type="match status" value="1"/>
</dbReference>
<dbReference type="GO" id="GO:0000329">
    <property type="term" value="C:fungal-type vacuole membrane"/>
    <property type="evidence" value="ECO:0007669"/>
    <property type="project" value="UniProtKB-ARBA"/>
</dbReference>
<dbReference type="InterPro" id="IPR036640">
    <property type="entry name" value="ABC1_TM_sf"/>
</dbReference>
<dbReference type="GO" id="GO:0042144">
    <property type="term" value="P:vacuole fusion, non-autophagic"/>
    <property type="evidence" value="ECO:0007669"/>
    <property type="project" value="UniProtKB-ARBA"/>
</dbReference>
<feature type="transmembrane region" description="Helical" evidence="15">
    <location>
        <begin position="338"/>
        <end position="364"/>
    </location>
</feature>
<dbReference type="SMART" id="SM00382">
    <property type="entry name" value="AAA"/>
    <property type="match status" value="2"/>
</dbReference>
<dbReference type="Pfam" id="PF00005">
    <property type="entry name" value="ABC_tran"/>
    <property type="match status" value="2"/>
</dbReference>
<dbReference type="InterPro" id="IPR027417">
    <property type="entry name" value="P-loop_NTPase"/>
</dbReference>
<evidence type="ECO:0000256" key="6">
    <source>
        <dbReference type="ARBA" id="ARBA00022692"/>
    </source>
</evidence>
<evidence type="ECO:0000313" key="18">
    <source>
        <dbReference type="EMBL" id="SMN21098.1"/>
    </source>
</evidence>
<dbReference type="FunFam" id="3.40.50.300:FF:000565">
    <property type="entry name" value="ABC bile acid transporter"/>
    <property type="match status" value="1"/>
</dbReference>
<accession>A0A1X7R5Z6</accession>
<dbReference type="GO" id="GO:0140359">
    <property type="term" value="F:ABC-type transporter activity"/>
    <property type="evidence" value="ECO:0007669"/>
    <property type="project" value="InterPro"/>
</dbReference>
<evidence type="ECO:0000256" key="14">
    <source>
        <dbReference type="SAM" id="MobiDB-lite"/>
    </source>
</evidence>
<keyword evidence="6 15" id="KW-0812">Transmembrane</keyword>
<feature type="domain" description="ABC transporter" evidence="16">
    <location>
        <begin position="622"/>
        <end position="849"/>
    </location>
</feature>
<feature type="domain" description="ABC transmembrane type-1" evidence="17">
    <location>
        <begin position="960"/>
        <end position="1242"/>
    </location>
</feature>
<gene>
    <name evidence="18" type="ORF">KASA_0L01221G</name>
</gene>
<dbReference type="InterPro" id="IPR017871">
    <property type="entry name" value="ABC_transporter-like_CS"/>
</dbReference>
<dbReference type="GO" id="GO:0005524">
    <property type="term" value="F:ATP binding"/>
    <property type="evidence" value="ECO:0007669"/>
    <property type="project" value="UniProtKB-KW"/>
</dbReference>
<dbReference type="FunFam" id="3.40.50.300:FF:000450">
    <property type="entry name" value="ABC transporter C family member 2"/>
    <property type="match status" value="1"/>
</dbReference>
<keyword evidence="4" id="KW-0597">Phosphoprotein</keyword>
<feature type="transmembrane region" description="Helical" evidence="15">
    <location>
        <begin position="418"/>
        <end position="437"/>
    </location>
</feature>